<organism evidence="11 12">
    <name type="scientific">Armillaria ostoyae</name>
    <name type="common">Armillaria root rot fungus</name>
    <dbReference type="NCBI Taxonomy" id="47428"/>
    <lineage>
        <taxon>Eukaryota</taxon>
        <taxon>Fungi</taxon>
        <taxon>Dikarya</taxon>
        <taxon>Basidiomycota</taxon>
        <taxon>Agaricomycotina</taxon>
        <taxon>Agaricomycetes</taxon>
        <taxon>Agaricomycetidae</taxon>
        <taxon>Agaricales</taxon>
        <taxon>Marasmiineae</taxon>
        <taxon>Physalacriaceae</taxon>
        <taxon>Armillaria</taxon>
    </lineage>
</organism>
<evidence type="ECO:0000256" key="7">
    <source>
        <dbReference type="ARBA" id="ARBA00023004"/>
    </source>
</evidence>
<evidence type="ECO:0000256" key="10">
    <source>
        <dbReference type="RuleBase" id="RU000461"/>
    </source>
</evidence>
<evidence type="ECO:0000256" key="1">
    <source>
        <dbReference type="ARBA" id="ARBA00001971"/>
    </source>
</evidence>
<dbReference type="AlphaFoldDB" id="A0A284RP60"/>
<dbReference type="GO" id="GO:0020037">
    <property type="term" value="F:heme binding"/>
    <property type="evidence" value="ECO:0007669"/>
    <property type="project" value="InterPro"/>
</dbReference>
<dbReference type="InterPro" id="IPR050364">
    <property type="entry name" value="Cytochrome_P450_fung"/>
</dbReference>
<proteinExistence type="inferred from homology"/>
<dbReference type="SUPFAM" id="SSF48264">
    <property type="entry name" value="Cytochrome P450"/>
    <property type="match status" value="1"/>
</dbReference>
<evidence type="ECO:0000256" key="5">
    <source>
        <dbReference type="ARBA" id="ARBA00022723"/>
    </source>
</evidence>
<dbReference type="PANTHER" id="PTHR46300:SF1">
    <property type="entry name" value="P450, PUTATIVE (EUROFUNG)-RELATED"/>
    <property type="match status" value="1"/>
</dbReference>
<dbReference type="STRING" id="47428.A0A284RP60"/>
<evidence type="ECO:0000256" key="4">
    <source>
        <dbReference type="ARBA" id="ARBA00022617"/>
    </source>
</evidence>
<keyword evidence="7 9" id="KW-0408">Iron</keyword>
<keyword evidence="4 9" id="KW-0349">Heme</keyword>
<dbReference type="Gene3D" id="1.10.630.10">
    <property type="entry name" value="Cytochrome P450"/>
    <property type="match status" value="1"/>
</dbReference>
<dbReference type="Pfam" id="PF00067">
    <property type="entry name" value="p450"/>
    <property type="match status" value="1"/>
</dbReference>
<name>A0A284RP60_ARMOS</name>
<reference evidence="12" key="1">
    <citation type="journal article" date="2017" name="Nat. Ecol. Evol.">
        <title>Genome expansion and lineage-specific genetic innovations in the forest pathogenic fungi Armillaria.</title>
        <authorList>
            <person name="Sipos G."/>
            <person name="Prasanna A.N."/>
            <person name="Walter M.C."/>
            <person name="O'Connor E."/>
            <person name="Balint B."/>
            <person name="Krizsan K."/>
            <person name="Kiss B."/>
            <person name="Hess J."/>
            <person name="Varga T."/>
            <person name="Slot J."/>
            <person name="Riley R."/>
            <person name="Boka B."/>
            <person name="Rigling D."/>
            <person name="Barry K."/>
            <person name="Lee J."/>
            <person name="Mihaltcheva S."/>
            <person name="LaButti K."/>
            <person name="Lipzen A."/>
            <person name="Waldron R."/>
            <person name="Moloney N.M."/>
            <person name="Sperisen C."/>
            <person name="Kredics L."/>
            <person name="Vagvoelgyi C."/>
            <person name="Patrignani A."/>
            <person name="Fitzpatrick D."/>
            <person name="Nagy I."/>
            <person name="Doyle S."/>
            <person name="Anderson J.B."/>
            <person name="Grigoriev I.V."/>
            <person name="Gueldener U."/>
            <person name="Muensterkoetter M."/>
            <person name="Nagy L.G."/>
        </authorList>
    </citation>
    <scope>NUCLEOTIDE SEQUENCE [LARGE SCALE GENOMIC DNA]</scope>
    <source>
        <strain evidence="12">C18/9</strain>
    </source>
</reference>
<dbReference type="GO" id="GO:0016705">
    <property type="term" value="F:oxidoreductase activity, acting on paired donors, with incorporation or reduction of molecular oxygen"/>
    <property type="evidence" value="ECO:0007669"/>
    <property type="project" value="InterPro"/>
</dbReference>
<dbReference type="GO" id="GO:0005506">
    <property type="term" value="F:iron ion binding"/>
    <property type="evidence" value="ECO:0007669"/>
    <property type="project" value="InterPro"/>
</dbReference>
<gene>
    <name evidence="11" type="ORF">ARMOST_13943</name>
</gene>
<dbReference type="Proteomes" id="UP000219338">
    <property type="component" value="Unassembled WGS sequence"/>
</dbReference>
<dbReference type="PRINTS" id="PR00463">
    <property type="entry name" value="EP450I"/>
</dbReference>
<dbReference type="CDD" id="cd11065">
    <property type="entry name" value="CYP64-like"/>
    <property type="match status" value="1"/>
</dbReference>
<dbReference type="EMBL" id="FUEG01000012">
    <property type="protein sequence ID" value="SJL10556.1"/>
    <property type="molecule type" value="Genomic_DNA"/>
</dbReference>
<accession>A0A284RP60</accession>
<dbReference type="InterPro" id="IPR001128">
    <property type="entry name" value="Cyt_P450"/>
</dbReference>
<protein>
    <recommendedName>
        <fullName evidence="13">Cytochrome P450</fullName>
    </recommendedName>
</protein>
<dbReference type="PROSITE" id="PS00086">
    <property type="entry name" value="CYTOCHROME_P450"/>
    <property type="match status" value="1"/>
</dbReference>
<dbReference type="PANTHER" id="PTHR46300">
    <property type="entry name" value="P450, PUTATIVE (EUROFUNG)-RELATED-RELATED"/>
    <property type="match status" value="1"/>
</dbReference>
<comment type="similarity">
    <text evidence="3 10">Belongs to the cytochrome P450 family.</text>
</comment>
<evidence type="ECO:0008006" key="13">
    <source>
        <dbReference type="Google" id="ProtNLM"/>
    </source>
</evidence>
<feature type="binding site" description="axial binding residue" evidence="9">
    <location>
        <position position="432"/>
    </location>
    <ligand>
        <name>heme</name>
        <dbReference type="ChEBI" id="CHEBI:30413"/>
    </ligand>
    <ligandPart>
        <name>Fe</name>
        <dbReference type="ChEBI" id="CHEBI:18248"/>
    </ligandPart>
</feature>
<evidence type="ECO:0000256" key="3">
    <source>
        <dbReference type="ARBA" id="ARBA00010617"/>
    </source>
</evidence>
<dbReference type="OrthoDB" id="2789670at2759"/>
<evidence type="ECO:0000256" key="2">
    <source>
        <dbReference type="ARBA" id="ARBA00005179"/>
    </source>
</evidence>
<dbReference type="OMA" id="RQRESAN"/>
<keyword evidence="6 10" id="KW-0560">Oxidoreductase</keyword>
<sequence length="500" mass="56987">MTLDVSSIALLLITALGASLWLFNTRSKLPLPPGPPRHWLFGSEISTETPYLRYEELTQKYGPIFSMRRGMTDIIVIGRYEPALEIMEKENAILQDRPRSIAVQETLCRNMRMLMMRAGERYKRFRRAVQSQLHPRVIQTYQPLQVKNAVNLVMDLLDDPSQHIEHAKRYAASVVITLTYGKPSTTTYSDPLVQKIMMFMRRFGTVARQGAYWVDTVPILRYVPGYLSDLHKWHKEELAFSRSSVDAVKDKIAGPSRNEEIIKPNFVQNLLEKNAEYQMNEDEIAFLSGGLFLAGADTTASAISIMMMAAACFPEAQRKVQAQLDTVVGPHRVPTYADESDLSLVTAFIYECYRWRPVTAAGFPHRATKDIIWQGYRIPAGATVIGSHWSIGRSPEVFPDPEDFRLERWLDSEGAVRDDLKSLNFGFGRRVCPGQHLANKSLFITTAFVLWAFRLKQMDDSPINTLAFTPTVNLHPLPFKLQFETRIPVDELRQILNDPM</sequence>
<comment type="pathway">
    <text evidence="2">Secondary metabolite biosynthesis.</text>
</comment>
<dbReference type="InterPro" id="IPR017972">
    <property type="entry name" value="Cyt_P450_CS"/>
</dbReference>
<dbReference type="PRINTS" id="PR00385">
    <property type="entry name" value="P450"/>
</dbReference>
<comment type="cofactor">
    <cofactor evidence="1 9">
        <name>heme</name>
        <dbReference type="ChEBI" id="CHEBI:30413"/>
    </cofactor>
</comment>
<dbReference type="InterPro" id="IPR036396">
    <property type="entry name" value="Cyt_P450_sf"/>
</dbReference>
<evidence type="ECO:0000256" key="9">
    <source>
        <dbReference type="PIRSR" id="PIRSR602401-1"/>
    </source>
</evidence>
<evidence type="ECO:0000256" key="6">
    <source>
        <dbReference type="ARBA" id="ARBA00023002"/>
    </source>
</evidence>
<keyword evidence="8 10" id="KW-0503">Monooxygenase</keyword>
<keyword evidence="12" id="KW-1185">Reference proteome</keyword>
<evidence type="ECO:0000256" key="8">
    <source>
        <dbReference type="ARBA" id="ARBA00023033"/>
    </source>
</evidence>
<keyword evidence="5 9" id="KW-0479">Metal-binding</keyword>
<evidence type="ECO:0000313" key="11">
    <source>
        <dbReference type="EMBL" id="SJL10556.1"/>
    </source>
</evidence>
<dbReference type="GO" id="GO:0004497">
    <property type="term" value="F:monooxygenase activity"/>
    <property type="evidence" value="ECO:0007669"/>
    <property type="project" value="UniProtKB-KW"/>
</dbReference>
<evidence type="ECO:0000313" key="12">
    <source>
        <dbReference type="Proteomes" id="UP000219338"/>
    </source>
</evidence>
<dbReference type="InterPro" id="IPR002401">
    <property type="entry name" value="Cyt_P450_E_grp-I"/>
</dbReference>